<dbReference type="PANTHER" id="PTHR47990">
    <property type="entry name" value="2-OXOGLUTARATE (2OG) AND FE(II)-DEPENDENT OXYGENASE SUPERFAMILY PROTEIN-RELATED"/>
    <property type="match status" value="1"/>
</dbReference>
<dbReference type="PROSITE" id="PS51471">
    <property type="entry name" value="FE2OG_OXY"/>
    <property type="match status" value="1"/>
</dbReference>
<dbReference type="InterPro" id="IPR027443">
    <property type="entry name" value="IPNS-like_sf"/>
</dbReference>
<evidence type="ECO:0000256" key="2">
    <source>
        <dbReference type="ARBA" id="ARBA00022964"/>
    </source>
</evidence>
<dbReference type="InterPro" id="IPR026992">
    <property type="entry name" value="DIOX_N"/>
</dbReference>
<evidence type="ECO:0000259" key="4">
    <source>
        <dbReference type="PROSITE" id="PS51471"/>
    </source>
</evidence>
<evidence type="ECO:0000313" key="6">
    <source>
        <dbReference type="Proteomes" id="UP001251528"/>
    </source>
</evidence>
<sequence length="325" mass="37225">MAPEAIPTVDISSWLLPSSTQIEKNQVVQAMRDACHTYGFFYLIGHRVSIEDQAKILECARVFFKLPFEERMELWIGNSMGKSNRGYEPSDLQTHDNVLRPDTKEAFVIGAEIPADDPDAGKFSMGPNLWPKSLPDEQFRLPIMDYREKMVELVSVILRILAQGLPASWNQPHDIFHDFTIKPSLPMRLLHYPPKTGNDEEQYGVGDHTDFGGVTVLLQEPNREGLEVWYPPTERWIPVPVKENSFVINMGDIMQMWTNGYYRSARHRVITYGAKDRYSVPFFFNGNMKLKITALDGSGQEDIVGEHIQRRFVRTLSTDNKAIFS</sequence>
<comment type="caution">
    <text evidence="5">The sequence shown here is derived from an EMBL/GenBank/DDBJ whole genome shotgun (WGS) entry which is preliminary data.</text>
</comment>
<dbReference type="InterPro" id="IPR050231">
    <property type="entry name" value="Iron_ascorbate_oxido_reductase"/>
</dbReference>
<dbReference type="AlphaFoldDB" id="A0AAJ0CR61"/>
<organism evidence="5 6">
    <name type="scientific">Conoideocrella luteorostrata</name>
    <dbReference type="NCBI Taxonomy" id="1105319"/>
    <lineage>
        <taxon>Eukaryota</taxon>
        <taxon>Fungi</taxon>
        <taxon>Dikarya</taxon>
        <taxon>Ascomycota</taxon>
        <taxon>Pezizomycotina</taxon>
        <taxon>Sordariomycetes</taxon>
        <taxon>Hypocreomycetidae</taxon>
        <taxon>Hypocreales</taxon>
        <taxon>Clavicipitaceae</taxon>
        <taxon>Conoideocrella</taxon>
    </lineage>
</organism>
<dbReference type="InterPro" id="IPR005123">
    <property type="entry name" value="Oxoglu/Fe-dep_dioxygenase_dom"/>
</dbReference>
<comment type="similarity">
    <text evidence="1 3">Belongs to the iron/ascorbate-dependent oxidoreductase family.</text>
</comment>
<accession>A0AAJ0CR61</accession>
<dbReference type="PRINTS" id="PR00682">
    <property type="entry name" value="IPNSYNTHASE"/>
</dbReference>
<evidence type="ECO:0000256" key="1">
    <source>
        <dbReference type="ARBA" id="ARBA00008056"/>
    </source>
</evidence>
<keyword evidence="6" id="KW-1185">Reference proteome</keyword>
<dbReference type="Pfam" id="PF14226">
    <property type="entry name" value="DIOX_N"/>
    <property type="match status" value="1"/>
</dbReference>
<protein>
    <recommendedName>
        <fullName evidence="4">Fe2OG dioxygenase domain-containing protein</fullName>
    </recommendedName>
</protein>
<dbReference type="Gene3D" id="2.60.120.330">
    <property type="entry name" value="B-lactam Antibiotic, Isopenicillin N Synthase, Chain"/>
    <property type="match status" value="1"/>
</dbReference>
<dbReference type="InterPro" id="IPR044861">
    <property type="entry name" value="IPNS-like_FE2OG_OXY"/>
</dbReference>
<dbReference type="GO" id="GO:0046872">
    <property type="term" value="F:metal ion binding"/>
    <property type="evidence" value="ECO:0007669"/>
    <property type="project" value="UniProtKB-KW"/>
</dbReference>
<evidence type="ECO:0000256" key="3">
    <source>
        <dbReference type="RuleBase" id="RU003682"/>
    </source>
</evidence>
<dbReference type="EMBL" id="JASWJB010000068">
    <property type="protein sequence ID" value="KAK2601897.1"/>
    <property type="molecule type" value="Genomic_DNA"/>
</dbReference>
<dbReference type="GO" id="GO:0051213">
    <property type="term" value="F:dioxygenase activity"/>
    <property type="evidence" value="ECO:0007669"/>
    <property type="project" value="UniProtKB-KW"/>
</dbReference>
<keyword evidence="3" id="KW-0408">Iron</keyword>
<keyword evidence="3" id="KW-0479">Metal-binding</keyword>
<keyword evidence="2" id="KW-0223">Dioxygenase</keyword>
<dbReference type="GO" id="GO:0044283">
    <property type="term" value="P:small molecule biosynthetic process"/>
    <property type="evidence" value="ECO:0007669"/>
    <property type="project" value="UniProtKB-ARBA"/>
</dbReference>
<dbReference type="Pfam" id="PF03171">
    <property type="entry name" value="2OG-FeII_Oxy"/>
    <property type="match status" value="1"/>
</dbReference>
<gene>
    <name evidence="5" type="ORF">QQS21_004584</name>
</gene>
<reference evidence="5" key="1">
    <citation type="submission" date="2023-06" db="EMBL/GenBank/DDBJ databases">
        <title>Conoideocrella luteorostrata (Hypocreales: Clavicipitaceae), a potential biocontrol fungus for elongate hemlock scale in United States Christmas tree production areas.</title>
        <authorList>
            <person name="Barrett H."/>
            <person name="Lovett B."/>
            <person name="Macias A.M."/>
            <person name="Stajich J.E."/>
            <person name="Kasson M.T."/>
        </authorList>
    </citation>
    <scope>NUCLEOTIDE SEQUENCE</scope>
    <source>
        <strain evidence="5">ARSEF 14590</strain>
    </source>
</reference>
<proteinExistence type="inferred from homology"/>
<evidence type="ECO:0000313" key="5">
    <source>
        <dbReference type="EMBL" id="KAK2601897.1"/>
    </source>
</evidence>
<keyword evidence="3" id="KW-0560">Oxidoreductase</keyword>
<feature type="domain" description="Fe2OG dioxygenase" evidence="4">
    <location>
        <begin position="183"/>
        <end position="286"/>
    </location>
</feature>
<name>A0AAJ0CR61_9HYPO</name>
<dbReference type="Proteomes" id="UP001251528">
    <property type="component" value="Unassembled WGS sequence"/>
</dbReference>
<dbReference type="SUPFAM" id="SSF51197">
    <property type="entry name" value="Clavaminate synthase-like"/>
    <property type="match status" value="1"/>
</dbReference>